<evidence type="ECO:0000256" key="3">
    <source>
        <dbReference type="ARBA" id="ARBA00022741"/>
    </source>
</evidence>
<evidence type="ECO:0000259" key="5">
    <source>
        <dbReference type="PROSITE" id="PS50893"/>
    </source>
</evidence>
<evidence type="ECO:0000313" key="6">
    <source>
        <dbReference type="EMBL" id="SDE84953.1"/>
    </source>
</evidence>
<evidence type="ECO:0000256" key="1">
    <source>
        <dbReference type="ARBA" id="ARBA00005417"/>
    </source>
</evidence>
<dbReference type="SUPFAM" id="SSF52540">
    <property type="entry name" value="P-loop containing nucleoside triphosphate hydrolases"/>
    <property type="match status" value="1"/>
</dbReference>
<reference evidence="7" key="1">
    <citation type="submission" date="2016-10" db="EMBL/GenBank/DDBJ databases">
        <authorList>
            <person name="Varghese N."/>
            <person name="Submissions S."/>
        </authorList>
    </citation>
    <scope>NUCLEOTIDE SEQUENCE [LARGE SCALE GENOMIC DNA]</scope>
    <source>
        <strain evidence="7">DSM 10146</strain>
    </source>
</reference>
<dbReference type="GO" id="GO:0043190">
    <property type="term" value="C:ATP-binding cassette (ABC) transporter complex"/>
    <property type="evidence" value="ECO:0007669"/>
    <property type="project" value="TreeGrafter"/>
</dbReference>
<sequence>MSPILTLDGVRFGYDPDKPVLRDISFSVSPGEVVAVVGRNGAGKSTLLRLLNGLLRPDAGTVGIAGRDAGKLKVSEIAAHIGTVFQAPEQQIFNATVRNEIAFGPAQQGLTPEEQALRLDEAVARTGLGEVLETHPLDLDAAMRRFVAVASVIACRPDLMLFDEAQRGLDATRRLLLGGIIAEEKAAGRAIVLVCHDMEFVAAHADRVLGLAEGRLAVDATVQEFFADAAATRAVSVEQPGIVELAQALGQPVALSAPELVAALEPRLKGGA</sequence>
<dbReference type="STRING" id="282683.SAMN04488105_108236"/>
<keyword evidence="3" id="KW-0547">Nucleotide-binding</keyword>
<dbReference type="SMART" id="SM00382">
    <property type="entry name" value="AAA"/>
    <property type="match status" value="1"/>
</dbReference>
<evidence type="ECO:0000256" key="4">
    <source>
        <dbReference type="ARBA" id="ARBA00022840"/>
    </source>
</evidence>
<dbReference type="OrthoDB" id="9782163at2"/>
<dbReference type="GO" id="GO:0042626">
    <property type="term" value="F:ATPase-coupled transmembrane transporter activity"/>
    <property type="evidence" value="ECO:0007669"/>
    <property type="project" value="TreeGrafter"/>
</dbReference>
<evidence type="ECO:0000313" key="7">
    <source>
        <dbReference type="Proteomes" id="UP000198994"/>
    </source>
</evidence>
<dbReference type="Proteomes" id="UP000198994">
    <property type="component" value="Unassembled WGS sequence"/>
</dbReference>
<dbReference type="AlphaFoldDB" id="A0A1G7GA33"/>
<dbReference type="PANTHER" id="PTHR43553:SF24">
    <property type="entry name" value="ENERGY-COUPLING FACTOR TRANSPORTER ATP-BINDING PROTEIN ECFA1"/>
    <property type="match status" value="1"/>
</dbReference>
<dbReference type="RefSeq" id="WP_089960208.1">
    <property type="nucleotide sequence ID" value="NZ_FNAV01000008.1"/>
</dbReference>
<dbReference type="InterPro" id="IPR003439">
    <property type="entry name" value="ABC_transporter-like_ATP-bd"/>
</dbReference>
<dbReference type="Gene3D" id="3.40.50.300">
    <property type="entry name" value="P-loop containing nucleotide triphosphate hydrolases"/>
    <property type="match status" value="1"/>
</dbReference>
<organism evidence="6 7">
    <name type="scientific">Salipiger thiooxidans</name>
    <dbReference type="NCBI Taxonomy" id="282683"/>
    <lineage>
        <taxon>Bacteria</taxon>
        <taxon>Pseudomonadati</taxon>
        <taxon>Pseudomonadota</taxon>
        <taxon>Alphaproteobacteria</taxon>
        <taxon>Rhodobacterales</taxon>
        <taxon>Roseobacteraceae</taxon>
        <taxon>Salipiger</taxon>
    </lineage>
</organism>
<dbReference type="InterPro" id="IPR027417">
    <property type="entry name" value="P-loop_NTPase"/>
</dbReference>
<comment type="similarity">
    <text evidence="1">Belongs to the ABC transporter superfamily.</text>
</comment>
<protein>
    <submittedName>
        <fullName evidence="6">Energy-coupling factor transport system ATP-binding protein</fullName>
    </submittedName>
</protein>
<dbReference type="GO" id="GO:0016887">
    <property type="term" value="F:ATP hydrolysis activity"/>
    <property type="evidence" value="ECO:0007669"/>
    <property type="project" value="InterPro"/>
</dbReference>
<dbReference type="EMBL" id="FNAV01000008">
    <property type="protein sequence ID" value="SDE84953.1"/>
    <property type="molecule type" value="Genomic_DNA"/>
</dbReference>
<dbReference type="InterPro" id="IPR050095">
    <property type="entry name" value="ECF_ABC_transporter_ATP-bd"/>
</dbReference>
<dbReference type="InterPro" id="IPR003593">
    <property type="entry name" value="AAA+_ATPase"/>
</dbReference>
<dbReference type="CDD" id="cd03225">
    <property type="entry name" value="ABC_cobalt_CbiO_domain1"/>
    <property type="match status" value="1"/>
</dbReference>
<dbReference type="GO" id="GO:0005524">
    <property type="term" value="F:ATP binding"/>
    <property type="evidence" value="ECO:0007669"/>
    <property type="project" value="UniProtKB-KW"/>
</dbReference>
<dbReference type="InterPro" id="IPR015856">
    <property type="entry name" value="ABC_transpr_CbiO/EcfA_su"/>
</dbReference>
<keyword evidence="2" id="KW-0813">Transport</keyword>
<proteinExistence type="inferred from homology"/>
<dbReference type="PROSITE" id="PS50893">
    <property type="entry name" value="ABC_TRANSPORTER_2"/>
    <property type="match status" value="1"/>
</dbReference>
<keyword evidence="7" id="KW-1185">Reference proteome</keyword>
<dbReference type="PANTHER" id="PTHR43553">
    <property type="entry name" value="HEAVY METAL TRANSPORTER"/>
    <property type="match status" value="1"/>
</dbReference>
<keyword evidence="4 6" id="KW-0067">ATP-binding</keyword>
<gene>
    <name evidence="6" type="ORF">SAMN04488105_108236</name>
</gene>
<name>A0A1G7GA33_9RHOB</name>
<evidence type="ECO:0000256" key="2">
    <source>
        <dbReference type="ARBA" id="ARBA00022448"/>
    </source>
</evidence>
<accession>A0A1G7GA33</accession>
<feature type="domain" description="ABC transporter" evidence="5">
    <location>
        <begin position="5"/>
        <end position="238"/>
    </location>
</feature>
<dbReference type="Pfam" id="PF00005">
    <property type="entry name" value="ABC_tran"/>
    <property type="match status" value="1"/>
</dbReference>